<proteinExistence type="predicted"/>
<evidence type="ECO:0000313" key="1">
    <source>
        <dbReference type="EnsemblMetazoa" id="ADIR009377-PA"/>
    </source>
</evidence>
<dbReference type="Proteomes" id="UP000075884">
    <property type="component" value="Unassembled WGS sequence"/>
</dbReference>
<reference evidence="1" key="2">
    <citation type="submission" date="2020-05" db="UniProtKB">
        <authorList>
            <consortium name="EnsemblMetazoa"/>
        </authorList>
    </citation>
    <scope>IDENTIFICATION</scope>
    <source>
        <strain evidence="1">WRAIR2</strain>
    </source>
</reference>
<keyword evidence="2" id="KW-1185">Reference proteome</keyword>
<organism evidence="1 2">
    <name type="scientific">Anopheles dirus</name>
    <dbReference type="NCBI Taxonomy" id="7168"/>
    <lineage>
        <taxon>Eukaryota</taxon>
        <taxon>Metazoa</taxon>
        <taxon>Ecdysozoa</taxon>
        <taxon>Arthropoda</taxon>
        <taxon>Hexapoda</taxon>
        <taxon>Insecta</taxon>
        <taxon>Pterygota</taxon>
        <taxon>Neoptera</taxon>
        <taxon>Endopterygota</taxon>
        <taxon>Diptera</taxon>
        <taxon>Nematocera</taxon>
        <taxon>Culicoidea</taxon>
        <taxon>Culicidae</taxon>
        <taxon>Anophelinae</taxon>
        <taxon>Anopheles</taxon>
    </lineage>
</organism>
<dbReference type="EnsemblMetazoa" id="ADIR009377-RA">
    <property type="protein sequence ID" value="ADIR009377-PA"/>
    <property type="gene ID" value="ADIR009377"/>
</dbReference>
<reference evidence="2" key="1">
    <citation type="submission" date="2013-03" db="EMBL/GenBank/DDBJ databases">
        <title>The Genome Sequence of Anopheles dirus WRAIR2.</title>
        <authorList>
            <consortium name="The Broad Institute Genomics Platform"/>
            <person name="Neafsey D.E."/>
            <person name="Walton C."/>
            <person name="Walker B."/>
            <person name="Young S.K."/>
            <person name="Zeng Q."/>
            <person name="Gargeya S."/>
            <person name="Fitzgerald M."/>
            <person name="Haas B."/>
            <person name="Abouelleil A."/>
            <person name="Allen A.W."/>
            <person name="Alvarado L."/>
            <person name="Arachchi H.M."/>
            <person name="Berlin A.M."/>
            <person name="Chapman S.B."/>
            <person name="Gainer-Dewar J."/>
            <person name="Goldberg J."/>
            <person name="Griggs A."/>
            <person name="Gujja S."/>
            <person name="Hansen M."/>
            <person name="Howarth C."/>
            <person name="Imamovic A."/>
            <person name="Ireland A."/>
            <person name="Larimer J."/>
            <person name="McCowan C."/>
            <person name="Murphy C."/>
            <person name="Pearson M."/>
            <person name="Poon T.W."/>
            <person name="Priest M."/>
            <person name="Roberts A."/>
            <person name="Saif S."/>
            <person name="Shea T."/>
            <person name="Sisk P."/>
            <person name="Sykes S."/>
            <person name="Wortman J."/>
            <person name="Nusbaum C."/>
            <person name="Birren B."/>
        </authorList>
    </citation>
    <scope>NUCLEOTIDE SEQUENCE [LARGE SCALE GENOMIC DNA]</scope>
    <source>
        <strain evidence="2">WRAIR2</strain>
    </source>
</reference>
<accession>A0A182NNZ2</accession>
<name>A0A182NNZ2_9DIPT</name>
<sequence length="295" mass="33130">MFIEGGHTQNVNNVTNTAITTPLPENEMESLTTDTSEFTITPKSTTLNTTESTHGKKFFDEISTNEMIAQSTISVPTTTAYTIDTESQDSMTTFEKSMTHNPLDMNIMTPITLPISTTASASVTTQSPTNHSILTSIVSTKSPISHSTTDTIDRSTVHDELSITTDSIDRSITREDQSTRVTEPDTTVYPDRRTTAQRTETTLSVTTIGSIDQSTCILMNEQQNTAQKRHYRTPHLDQSIGQLYVMINLLEWLNQIRLLHILINEQLNSERKRHYRSPHLAQSIGQLYVMINLFE</sequence>
<protein>
    <submittedName>
        <fullName evidence="1">Uncharacterized protein</fullName>
    </submittedName>
</protein>
<dbReference type="AlphaFoldDB" id="A0A182NNZ2"/>
<evidence type="ECO:0000313" key="2">
    <source>
        <dbReference type="Proteomes" id="UP000075884"/>
    </source>
</evidence>
<dbReference type="VEuPathDB" id="VectorBase:ADIR009377"/>